<feature type="transmembrane region" description="Helical" evidence="1">
    <location>
        <begin position="363"/>
        <end position="388"/>
    </location>
</feature>
<evidence type="ECO:0000313" key="2">
    <source>
        <dbReference type="EMBL" id="OOG23682.1"/>
    </source>
</evidence>
<accession>A0A1V3NFQ8</accession>
<feature type="transmembrane region" description="Helical" evidence="1">
    <location>
        <begin position="21"/>
        <end position="42"/>
    </location>
</feature>
<feature type="transmembrane region" description="Helical" evidence="1">
    <location>
        <begin position="91"/>
        <end position="109"/>
    </location>
</feature>
<feature type="transmembrane region" description="Helical" evidence="1">
    <location>
        <begin position="216"/>
        <end position="234"/>
    </location>
</feature>
<feature type="transmembrane region" description="Helical" evidence="1">
    <location>
        <begin position="334"/>
        <end position="357"/>
    </location>
</feature>
<dbReference type="RefSeq" id="WP_077279082.1">
    <property type="nucleotide sequence ID" value="NZ_MVBK01000059.1"/>
</dbReference>
<dbReference type="Proteomes" id="UP000189462">
    <property type="component" value="Unassembled WGS sequence"/>
</dbReference>
<protein>
    <submittedName>
        <fullName evidence="2">NnrS family protein</fullName>
    </submittedName>
</protein>
<keyword evidence="1" id="KW-0472">Membrane</keyword>
<dbReference type="AlphaFoldDB" id="A0A1V3NFQ8"/>
<dbReference type="STRING" id="108003.B1C78_10360"/>
<evidence type="ECO:0000256" key="1">
    <source>
        <dbReference type="SAM" id="Phobius"/>
    </source>
</evidence>
<dbReference type="EMBL" id="MVBK01000059">
    <property type="protein sequence ID" value="OOG23682.1"/>
    <property type="molecule type" value="Genomic_DNA"/>
</dbReference>
<reference evidence="2 3" key="1">
    <citation type="submission" date="2017-02" db="EMBL/GenBank/DDBJ databases">
        <title>Genomic diversity within the haloalkaliphilic genus Thioalkalivibrio.</title>
        <authorList>
            <person name="Ahn A.-C."/>
            <person name="Meier-Kolthoff J."/>
            <person name="Overmars L."/>
            <person name="Richter M."/>
            <person name="Woyke T."/>
            <person name="Sorokin D.Y."/>
            <person name="Muyzer G."/>
        </authorList>
    </citation>
    <scope>NUCLEOTIDE SEQUENCE [LARGE SCALE GENOMIC DNA]</scope>
    <source>
        <strain evidence="2 3">ALJD</strain>
    </source>
</reference>
<feature type="transmembrane region" description="Helical" evidence="1">
    <location>
        <begin position="176"/>
        <end position="196"/>
    </location>
</feature>
<dbReference type="InterPro" id="IPR010266">
    <property type="entry name" value="NnrS"/>
</dbReference>
<feature type="transmembrane region" description="Helical" evidence="1">
    <location>
        <begin position="62"/>
        <end position="79"/>
    </location>
</feature>
<dbReference type="OrthoDB" id="9770040at2"/>
<sequence length="397" mass="43050">MLTIEQPGDYRVSLLHLGFRPFFLLAGLFAVISTLMWTWVYHGGAAAPQLPLHSILWHGHEMVYGYTLAVVAGFLLTAVRNWTGVQTLNGVGLLLLALCWLAARVLALVPHPGALPAMAALDMAFAVALTAAVAHPIIKARQWGQLGILAVPVLLALAHALFYAGVLGWMAQGAQAGLYLGLYLLIFLVFVMGRRVVPFFITKGVDGPVSIPDRPWLDQAVLISLGAFVVAEVFLAQPALSAVLALAAFVFQAIRLRDWHAPGIWRKPLLWSLYLAFVWIAFGFALKALAPVVALNPFLATHAMAYGGIGLITLGMMCRVSLGHTGRNVFDPPATVTWMLALLVAGTVVRVILPMLLPAQHVLWIGLSQAIWIAAFSLFLWTYAAMLVKPRIDGRYG</sequence>
<evidence type="ECO:0000313" key="3">
    <source>
        <dbReference type="Proteomes" id="UP000189462"/>
    </source>
</evidence>
<keyword evidence="1" id="KW-1133">Transmembrane helix</keyword>
<feature type="transmembrane region" description="Helical" evidence="1">
    <location>
        <begin position="269"/>
        <end position="290"/>
    </location>
</feature>
<keyword evidence="1" id="KW-0812">Transmembrane</keyword>
<name>A0A1V3NFQ8_9GAMM</name>
<dbReference type="Pfam" id="PF05940">
    <property type="entry name" value="NnrS"/>
    <property type="match status" value="1"/>
</dbReference>
<gene>
    <name evidence="2" type="ORF">B1C78_10360</name>
</gene>
<feature type="transmembrane region" description="Helical" evidence="1">
    <location>
        <begin position="115"/>
        <end position="134"/>
    </location>
</feature>
<proteinExistence type="predicted"/>
<feature type="transmembrane region" description="Helical" evidence="1">
    <location>
        <begin position="146"/>
        <end position="170"/>
    </location>
</feature>
<comment type="caution">
    <text evidence="2">The sequence shown here is derived from an EMBL/GenBank/DDBJ whole genome shotgun (WGS) entry which is preliminary data.</text>
</comment>
<organism evidence="2 3">
    <name type="scientific">Thioalkalivibrio denitrificans</name>
    <dbReference type="NCBI Taxonomy" id="108003"/>
    <lineage>
        <taxon>Bacteria</taxon>
        <taxon>Pseudomonadati</taxon>
        <taxon>Pseudomonadota</taxon>
        <taxon>Gammaproteobacteria</taxon>
        <taxon>Chromatiales</taxon>
        <taxon>Ectothiorhodospiraceae</taxon>
        <taxon>Thioalkalivibrio</taxon>
    </lineage>
</organism>
<feature type="transmembrane region" description="Helical" evidence="1">
    <location>
        <begin position="302"/>
        <end position="322"/>
    </location>
</feature>
<keyword evidence="3" id="KW-1185">Reference proteome</keyword>